<evidence type="ECO:0000313" key="2">
    <source>
        <dbReference type="EMBL" id="KAG5927373.1"/>
    </source>
</evidence>
<dbReference type="EMBL" id="SRPY01000186">
    <property type="protein sequence ID" value="KAG5927373.1"/>
    <property type="molecule type" value="Genomic_DNA"/>
</dbReference>
<proteinExistence type="predicted"/>
<protein>
    <submittedName>
        <fullName evidence="2">Uncharacterized protein</fullName>
    </submittedName>
</protein>
<keyword evidence="3" id="KW-1185">Reference proteome</keyword>
<sequence length="112" mass="11177">MRFSTTALVAMAAYAGRASALCAIHRAVLPGYKVGRDCAGNGPDTWTCPGVQVTRGGNIISVQATAKGAVQVRCANAGKASTVGNLYCDAGSVGSMVLNCPGGLEVASLVSS</sequence>
<feature type="signal peptide" evidence="1">
    <location>
        <begin position="1"/>
        <end position="20"/>
    </location>
</feature>
<feature type="chain" id="PRO_5035471335" evidence="1">
    <location>
        <begin position="21"/>
        <end position="112"/>
    </location>
</feature>
<accession>A0A8K0JAV5</accession>
<comment type="caution">
    <text evidence="2">The sequence shown here is derived from an EMBL/GenBank/DDBJ whole genome shotgun (WGS) entry which is preliminary data.</text>
</comment>
<organism evidence="2 3">
    <name type="scientific">Claviceps africana</name>
    <dbReference type="NCBI Taxonomy" id="83212"/>
    <lineage>
        <taxon>Eukaryota</taxon>
        <taxon>Fungi</taxon>
        <taxon>Dikarya</taxon>
        <taxon>Ascomycota</taxon>
        <taxon>Pezizomycotina</taxon>
        <taxon>Sordariomycetes</taxon>
        <taxon>Hypocreomycetidae</taxon>
        <taxon>Hypocreales</taxon>
        <taxon>Clavicipitaceae</taxon>
        <taxon>Claviceps</taxon>
    </lineage>
</organism>
<gene>
    <name evidence="2" type="ORF">E4U42_002316</name>
</gene>
<keyword evidence="1" id="KW-0732">Signal</keyword>
<evidence type="ECO:0000256" key="1">
    <source>
        <dbReference type="SAM" id="SignalP"/>
    </source>
</evidence>
<dbReference type="Proteomes" id="UP000811619">
    <property type="component" value="Unassembled WGS sequence"/>
</dbReference>
<evidence type="ECO:0000313" key="3">
    <source>
        <dbReference type="Proteomes" id="UP000811619"/>
    </source>
</evidence>
<reference evidence="2" key="1">
    <citation type="journal article" date="2020" name="bioRxiv">
        <title>Whole genome comparisons of ergot fungi reveals the divergence and evolution of species within the genus Claviceps are the result of varying mechanisms driving genome evolution and host range expansion.</title>
        <authorList>
            <person name="Wyka S.A."/>
            <person name="Mondo S.J."/>
            <person name="Liu M."/>
            <person name="Dettman J."/>
            <person name="Nalam V."/>
            <person name="Broders K.D."/>
        </authorList>
    </citation>
    <scope>NUCLEOTIDE SEQUENCE</scope>
    <source>
        <strain evidence="2">CCC 489</strain>
    </source>
</reference>
<dbReference type="AlphaFoldDB" id="A0A8K0JAV5"/>
<name>A0A8K0JAV5_9HYPO</name>